<dbReference type="Proteomes" id="UP000436006">
    <property type="component" value="Unassembled WGS sequence"/>
</dbReference>
<dbReference type="InterPro" id="IPR010095">
    <property type="entry name" value="Cas12f1-like_TNB"/>
</dbReference>
<keyword evidence="5" id="KW-0862">Zinc</keyword>
<dbReference type="NCBIfam" id="TIGR01766">
    <property type="entry name" value="IS200/IS605 family accessory protein TnpB-like domain"/>
    <property type="match status" value="1"/>
</dbReference>
<evidence type="ECO:0000256" key="7">
    <source>
        <dbReference type="ARBA" id="ARBA00023172"/>
    </source>
</evidence>
<accession>A0A7K1SNN2</accession>
<name>A0A7K1SNN2_9BACT</name>
<keyword evidence="12" id="KW-1185">Reference proteome</keyword>
<evidence type="ECO:0000259" key="10">
    <source>
        <dbReference type="Pfam" id="PF12323"/>
    </source>
</evidence>
<keyword evidence="4" id="KW-0479">Metal-binding</keyword>
<evidence type="ECO:0000259" key="8">
    <source>
        <dbReference type="Pfam" id="PF01385"/>
    </source>
</evidence>
<dbReference type="InterPro" id="IPR001959">
    <property type="entry name" value="Transposase"/>
</dbReference>
<evidence type="ECO:0000313" key="12">
    <source>
        <dbReference type="Proteomes" id="UP000436006"/>
    </source>
</evidence>
<dbReference type="GO" id="GO:0006310">
    <property type="term" value="P:DNA recombination"/>
    <property type="evidence" value="ECO:0007669"/>
    <property type="project" value="UniProtKB-KW"/>
</dbReference>
<sequence length="378" mass="42976">MIQTKTYRYKLNPSPSQQRSLVQWLGACRYVYNLSLSYKKTLWEQNKISIGKYEIQKELSAIAKQTPWLGCVNSQTLQEVTDRVFNAYEGFFKQGKGFPKFARKGQYQSFSFKQGVKLSATHVQLPKLGKVKYRNSQACTGTIKRATVRECADGWYVCLCVETDIEPLPTVQNSIGIDVGIKSLLVTSAGETIENPKHLYKAEKKLKRLQRLVSRKKKGSTNRKKAVKKLARQHQKVANTRFDFHHKLTTRLIRENQAIAVESLQIKNILANHHLAKSISDAGWYGLTQMLEYKAKWYGRKFEKVSARHTSQDCSACGYRNTELTLAVREWVCPGCGTTHDRDVNAARNIKLRAVGHTVTQLVELDSSSTLKQESPAL</sequence>
<dbReference type="PANTHER" id="PTHR30405">
    <property type="entry name" value="TRANSPOSASE"/>
    <property type="match status" value="1"/>
</dbReference>
<comment type="similarity">
    <text evidence="2">In the N-terminal section; belongs to the transposase 2 family.</text>
</comment>
<keyword evidence="3" id="KW-0815">Transposition</keyword>
<dbReference type="InterPro" id="IPR021027">
    <property type="entry name" value="Transposase_put_HTH"/>
</dbReference>
<proteinExistence type="inferred from homology"/>
<dbReference type="EMBL" id="WPIN01000021">
    <property type="protein sequence ID" value="MVM35273.1"/>
    <property type="molecule type" value="Genomic_DNA"/>
</dbReference>
<dbReference type="NCBIfam" id="NF040570">
    <property type="entry name" value="guided_TnpB"/>
    <property type="match status" value="1"/>
</dbReference>
<evidence type="ECO:0000259" key="9">
    <source>
        <dbReference type="Pfam" id="PF07282"/>
    </source>
</evidence>
<dbReference type="AlphaFoldDB" id="A0A7K1SNN2"/>
<comment type="caution">
    <text evidence="11">The sequence shown here is derived from an EMBL/GenBank/DDBJ whole genome shotgun (WGS) entry which is preliminary data.</text>
</comment>
<dbReference type="PANTHER" id="PTHR30405:SF25">
    <property type="entry name" value="RNA-GUIDED DNA ENDONUCLEASE INSQ-RELATED"/>
    <property type="match status" value="1"/>
</dbReference>
<dbReference type="GO" id="GO:0046872">
    <property type="term" value="F:metal ion binding"/>
    <property type="evidence" value="ECO:0007669"/>
    <property type="project" value="UniProtKB-KW"/>
</dbReference>
<dbReference type="GO" id="GO:0003677">
    <property type="term" value="F:DNA binding"/>
    <property type="evidence" value="ECO:0007669"/>
    <property type="project" value="UniProtKB-KW"/>
</dbReference>
<dbReference type="Pfam" id="PF01385">
    <property type="entry name" value="OrfB_IS605"/>
    <property type="match status" value="1"/>
</dbReference>
<feature type="domain" description="Transposase putative helix-turn-helix" evidence="10">
    <location>
        <begin position="1"/>
        <end position="47"/>
    </location>
</feature>
<evidence type="ECO:0000256" key="3">
    <source>
        <dbReference type="ARBA" id="ARBA00022578"/>
    </source>
</evidence>
<evidence type="ECO:0000256" key="4">
    <source>
        <dbReference type="ARBA" id="ARBA00022723"/>
    </source>
</evidence>
<evidence type="ECO:0000256" key="2">
    <source>
        <dbReference type="ARBA" id="ARBA00011044"/>
    </source>
</evidence>
<feature type="domain" description="Cas12f1-like TNB" evidence="9">
    <location>
        <begin position="284"/>
        <end position="350"/>
    </location>
</feature>
<dbReference type="InterPro" id="IPR051399">
    <property type="entry name" value="RNA-guided_DNA_endo/Transpos"/>
</dbReference>
<evidence type="ECO:0000256" key="5">
    <source>
        <dbReference type="ARBA" id="ARBA00022833"/>
    </source>
</evidence>
<dbReference type="RefSeq" id="WP_157590079.1">
    <property type="nucleotide sequence ID" value="NZ_WPIN01000021.1"/>
</dbReference>
<evidence type="ECO:0000256" key="1">
    <source>
        <dbReference type="ARBA" id="ARBA00008761"/>
    </source>
</evidence>
<dbReference type="GO" id="GO:0032196">
    <property type="term" value="P:transposition"/>
    <property type="evidence" value="ECO:0007669"/>
    <property type="project" value="UniProtKB-KW"/>
</dbReference>
<gene>
    <name evidence="11" type="ORF">GO755_34950</name>
</gene>
<keyword evidence="7" id="KW-0233">DNA recombination</keyword>
<organism evidence="11 12">
    <name type="scientific">Spirosoma arboris</name>
    <dbReference type="NCBI Taxonomy" id="2682092"/>
    <lineage>
        <taxon>Bacteria</taxon>
        <taxon>Pseudomonadati</taxon>
        <taxon>Bacteroidota</taxon>
        <taxon>Cytophagia</taxon>
        <taxon>Cytophagales</taxon>
        <taxon>Cytophagaceae</taxon>
        <taxon>Spirosoma</taxon>
    </lineage>
</organism>
<feature type="domain" description="Probable transposase IS891/IS1136/IS1341" evidence="8">
    <location>
        <begin position="160"/>
        <end position="270"/>
    </location>
</feature>
<dbReference type="Pfam" id="PF07282">
    <property type="entry name" value="Cas12f1-like_TNB"/>
    <property type="match status" value="1"/>
</dbReference>
<dbReference type="Pfam" id="PF12323">
    <property type="entry name" value="HTH_OrfB_IS605"/>
    <property type="match status" value="1"/>
</dbReference>
<reference evidence="11 12" key="1">
    <citation type="submission" date="2019-12" db="EMBL/GenBank/DDBJ databases">
        <title>Spirosoma sp. HMF4905 genome sequencing and assembly.</title>
        <authorList>
            <person name="Kang H."/>
            <person name="Cha I."/>
            <person name="Kim H."/>
            <person name="Joh K."/>
        </authorList>
    </citation>
    <scope>NUCLEOTIDE SEQUENCE [LARGE SCALE GENOMIC DNA]</scope>
    <source>
        <strain evidence="11 12">HMF4905</strain>
    </source>
</reference>
<comment type="similarity">
    <text evidence="1">In the C-terminal section; belongs to the transposase 35 family.</text>
</comment>
<keyword evidence="6" id="KW-0238">DNA-binding</keyword>
<evidence type="ECO:0000313" key="11">
    <source>
        <dbReference type="EMBL" id="MVM35273.1"/>
    </source>
</evidence>
<evidence type="ECO:0000256" key="6">
    <source>
        <dbReference type="ARBA" id="ARBA00023125"/>
    </source>
</evidence>
<protein>
    <submittedName>
        <fullName evidence="11">IS200/IS605 family element transposase accessory protein TnpB</fullName>
    </submittedName>
</protein>